<dbReference type="InterPro" id="IPR000835">
    <property type="entry name" value="HTH_MarR-typ"/>
</dbReference>
<protein>
    <recommendedName>
        <fullName evidence="1">HTH marR-type domain-containing protein</fullName>
    </recommendedName>
</protein>
<reference evidence="3" key="1">
    <citation type="journal article" date="2019" name="Int. J. Syst. Evol. Microbiol.">
        <title>The Global Catalogue of Microorganisms (GCM) 10K type strain sequencing project: providing services to taxonomists for standard genome sequencing and annotation.</title>
        <authorList>
            <consortium name="The Broad Institute Genomics Platform"/>
            <consortium name="The Broad Institute Genome Sequencing Center for Infectious Disease"/>
            <person name="Wu L."/>
            <person name="Ma J."/>
        </authorList>
    </citation>
    <scope>NUCLEOTIDE SEQUENCE [LARGE SCALE GENOMIC DNA]</scope>
    <source>
        <strain evidence="3">JCM 17808</strain>
    </source>
</reference>
<dbReference type="RefSeq" id="WP_295689871.1">
    <property type="nucleotide sequence ID" value="NZ_BAABGL010000004.1"/>
</dbReference>
<feature type="domain" description="HTH marR-type" evidence="1">
    <location>
        <begin position="7"/>
        <end position="146"/>
    </location>
</feature>
<organism evidence="2 3">
    <name type="scientific">Brevibacterium pityocampae</name>
    <dbReference type="NCBI Taxonomy" id="506594"/>
    <lineage>
        <taxon>Bacteria</taxon>
        <taxon>Bacillati</taxon>
        <taxon>Actinomycetota</taxon>
        <taxon>Actinomycetes</taxon>
        <taxon>Micrococcales</taxon>
        <taxon>Brevibacteriaceae</taxon>
        <taxon>Brevibacterium</taxon>
    </lineage>
</organism>
<dbReference type="Gene3D" id="1.10.10.10">
    <property type="entry name" value="Winged helix-like DNA-binding domain superfamily/Winged helix DNA-binding domain"/>
    <property type="match status" value="1"/>
</dbReference>
<dbReference type="PANTHER" id="PTHR33164:SF57">
    <property type="entry name" value="MARR-FAMILY TRANSCRIPTIONAL REGULATOR"/>
    <property type="match status" value="1"/>
</dbReference>
<comment type="caution">
    <text evidence="2">The sequence shown here is derived from an EMBL/GenBank/DDBJ whole genome shotgun (WGS) entry which is preliminary data.</text>
</comment>
<proteinExistence type="predicted"/>
<dbReference type="InterPro" id="IPR036390">
    <property type="entry name" value="WH_DNA-bd_sf"/>
</dbReference>
<dbReference type="PANTHER" id="PTHR33164">
    <property type="entry name" value="TRANSCRIPTIONAL REGULATOR, MARR FAMILY"/>
    <property type="match status" value="1"/>
</dbReference>
<dbReference type="SMART" id="SM00347">
    <property type="entry name" value="HTH_MARR"/>
    <property type="match status" value="1"/>
</dbReference>
<keyword evidence="3" id="KW-1185">Reference proteome</keyword>
<dbReference type="Pfam" id="PF01047">
    <property type="entry name" value="MarR"/>
    <property type="match status" value="1"/>
</dbReference>
<dbReference type="InterPro" id="IPR036388">
    <property type="entry name" value="WH-like_DNA-bd_sf"/>
</dbReference>
<dbReference type="Proteomes" id="UP001500642">
    <property type="component" value="Unassembled WGS sequence"/>
</dbReference>
<dbReference type="EMBL" id="BAABGL010000004">
    <property type="protein sequence ID" value="GAA4387423.1"/>
    <property type="molecule type" value="Genomic_DNA"/>
</dbReference>
<evidence type="ECO:0000259" key="1">
    <source>
        <dbReference type="PROSITE" id="PS50995"/>
    </source>
</evidence>
<sequence length="157" mass="17378">MPESPRTAEVLASLRHALTSIERWGSRRATWERLSGGAASLTRTDVWLLERIADCGPARMSALARWQSVDRSTITAQVNRLESNGLITRGPDPADRRAVQVDLTADGHAVMREHRSRLATTMEDLTAAWPAADVTEFGRLLSRFARALDDDLADRAD</sequence>
<dbReference type="PRINTS" id="PR00598">
    <property type="entry name" value="HTHMARR"/>
</dbReference>
<dbReference type="SUPFAM" id="SSF46785">
    <property type="entry name" value="Winged helix' DNA-binding domain"/>
    <property type="match status" value="1"/>
</dbReference>
<gene>
    <name evidence="2" type="ORF">GCM10023167_11320</name>
</gene>
<evidence type="ECO:0000313" key="2">
    <source>
        <dbReference type="EMBL" id="GAA4387423.1"/>
    </source>
</evidence>
<evidence type="ECO:0000313" key="3">
    <source>
        <dbReference type="Proteomes" id="UP001500642"/>
    </source>
</evidence>
<dbReference type="InterPro" id="IPR039422">
    <property type="entry name" value="MarR/SlyA-like"/>
</dbReference>
<name>A0ABP8J9Q8_9MICO</name>
<accession>A0ABP8J9Q8</accession>
<dbReference type="PROSITE" id="PS50995">
    <property type="entry name" value="HTH_MARR_2"/>
    <property type="match status" value="1"/>
</dbReference>